<dbReference type="PANTHER" id="PTHR12542:SF94">
    <property type="entry name" value="EXOCYST SUBUNIT EXO70 FAMILY PROTEIN"/>
    <property type="match status" value="1"/>
</dbReference>
<dbReference type="Gramene" id="PUZ53240">
    <property type="protein sequence ID" value="PUZ53240"/>
    <property type="gene ID" value="GQ55_5G037500"/>
</dbReference>
<dbReference type="InterPro" id="IPR014729">
    <property type="entry name" value="Rossmann-like_a/b/a_fold"/>
</dbReference>
<organism evidence="5 6">
    <name type="scientific">Panicum hallii var. hallii</name>
    <dbReference type="NCBI Taxonomy" id="1504633"/>
    <lineage>
        <taxon>Eukaryota</taxon>
        <taxon>Viridiplantae</taxon>
        <taxon>Streptophyta</taxon>
        <taxon>Embryophyta</taxon>
        <taxon>Tracheophyta</taxon>
        <taxon>Spermatophyta</taxon>
        <taxon>Magnoliopsida</taxon>
        <taxon>Liliopsida</taxon>
        <taxon>Poales</taxon>
        <taxon>Poaceae</taxon>
        <taxon>PACMAD clade</taxon>
        <taxon>Panicoideae</taxon>
        <taxon>Panicodae</taxon>
        <taxon>Paniceae</taxon>
        <taxon>Panicinae</taxon>
        <taxon>Panicum</taxon>
        <taxon>Panicum sect. Panicum</taxon>
    </lineage>
</organism>
<sequence length="659" mass="74387">MHEATVSQPAMEKVYLAVPNDEKQCGFFLLWAKDSIPQQKPLVVFHIYRPATMIPHVGLGAPMVASMLREDLVREYRKNERNKIKNSLKKCLQNCKVQAKILIIDKHDVAPAILELINKLKITILVLGAKNRYDWKSKTAITLEKQADPSCNILYLHEGSLISSRHQRVYVCTARKNEMSSLGGCHFSGSSNTTTSKSSSFFNSRSTANTFDAEQLDDPSLDINPTHIFSDNRFNAIIGPKSLGTFEELVSRRISAESSRDLYQEFHSKYCDILSRCDFVGGFDSVLGLDCQNLGKAHWKYMRSWPAVLEYIVSIINTFHMQLKQKHLSCDGFIHEDLLEAAREPLTRLFTVASAVCAHEIRKSPEKLFCILNMYTSLADATPTLRNVFHTESIGRDAEGLLSKLKDSAREIVKEAKILIQTYSSQIAVQDGGGITSLTGYLMRYLRLLVKHRSSLDTILGHGHSDDLLTVEGVNSTCCLVFGLIADLDTVLEKQSKLLSSKELQCLFLMNNTHFILQEIKQSDVRLIVGSRWIGKRRYCIKEYMKDYISAAWGPVTLNLLATKSISPSKRLRTNVLNFLSAGPTPLQDFTWSFNETCNTQMCWKVPCPVLRKELRLKIMEFVTPVYHAHLESLKQSGRGTAADFKLGLKSKINELFEG</sequence>
<name>A0A2T7DCB8_9POAL</name>
<dbReference type="GO" id="GO:0015031">
    <property type="term" value="P:protein transport"/>
    <property type="evidence" value="ECO:0007669"/>
    <property type="project" value="UniProtKB-KW"/>
</dbReference>
<comment type="similarity">
    <text evidence="1 3">Belongs to the EXO70 family.</text>
</comment>
<evidence type="ECO:0000313" key="5">
    <source>
        <dbReference type="EMBL" id="PUZ53240.1"/>
    </source>
</evidence>
<comment type="function">
    <text evidence="3">Component of the exocyst complex.</text>
</comment>
<dbReference type="GO" id="GO:0006887">
    <property type="term" value="P:exocytosis"/>
    <property type="evidence" value="ECO:0007669"/>
    <property type="project" value="UniProtKB-KW"/>
</dbReference>
<dbReference type="InterPro" id="IPR004140">
    <property type="entry name" value="Exo70"/>
</dbReference>
<gene>
    <name evidence="5" type="ORF">GQ55_5G037500</name>
</gene>
<keyword evidence="3" id="KW-0653">Protein transport</keyword>
<dbReference type="PANTHER" id="PTHR12542">
    <property type="entry name" value="EXOCYST COMPLEX PROTEIN EXO70"/>
    <property type="match status" value="1"/>
</dbReference>
<dbReference type="GO" id="GO:0005546">
    <property type="term" value="F:phosphatidylinositol-4,5-bisphosphate binding"/>
    <property type="evidence" value="ECO:0007669"/>
    <property type="project" value="InterPro"/>
</dbReference>
<keyword evidence="3" id="KW-0268">Exocytosis</keyword>
<evidence type="ECO:0000256" key="2">
    <source>
        <dbReference type="ARBA" id="ARBA00022448"/>
    </source>
</evidence>
<dbReference type="Gene3D" id="3.40.50.620">
    <property type="entry name" value="HUPs"/>
    <property type="match status" value="1"/>
</dbReference>
<evidence type="ECO:0000256" key="3">
    <source>
        <dbReference type="RuleBase" id="RU365026"/>
    </source>
</evidence>
<keyword evidence="2 3" id="KW-0813">Transport</keyword>
<dbReference type="SUPFAM" id="SSF74788">
    <property type="entry name" value="Cullin repeat-like"/>
    <property type="match status" value="1"/>
</dbReference>
<dbReference type="GO" id="GO:0000145">
    <property type="term" value="C:exocyst"/>
    <property type="evidence" value="ECO:0007669"/>
    <property type="project" value="InterPro"/>
</dbReference>
<dbReference type="EMBL" id="CM009753">
    <property type="protein sequence ID" value="PUZ53240.1"/>
    <property type="molecule type" value="Genomic_DNA"/>
</dbReference>
<proteinExistence type="inferred from homology"/>
<protein>
    <recommendedName>
        <fullName evidence="3">Exocyst subunit Exo70 family protein</fullName>
    </recommendedName>
</protein>
<dbReference type="STRING" id="1504633.A0A2T7DCB8"/>
<evidence type="ECO:0000259" key="4">
    <source>
        <dbReference type="Pfam" id="PF03081"/>
    </source>
</evidence>
<dbReference type="OrthoDB" id="657274at2759"/>
<feature type="domain" description="Exocyst complex subunit Exo70 C-terminal" evidence="4">
    <location>
        <begin position="340"/>
        <end position="640"/>
    </location>
</feature>
<evidence type="ECO:0000256" key="1">
    <source>
        <dbReference type="ARBA" id="ARBA00006756"/>
    </source>
</evidence>
<dbReference type="SUPFAM" id="SSF52402">
    <property type="entry name" value="Adenine nucleotide alpha hydrolases-like"/>
    <property type="match status" value="1"/>
</dbReference>
<evidence type="ECO:0000313" key="6">
    <source>
        <dbReference type="Proteomes" id="UP000244336"/>
    </source>
</evidence>
<dbReference type="Proteomes" id="UP000244336">
    <property type="component" value="Chromosome 5"/>
</dbReference>
<accession>A0A2T7DCB8</accession>
<dbReference type="AlphaFoldDB" id="A0A2T7DCB8"/>
<dbReference type="Gene3D" id="1.20.1280.170">
    <property type="entry name" value="Exocyst complex component Exo70"/>
    <property type="match status" value="1"/>
</dbReference>
<dbReference type="InterPro" id="IPR046364">
    <property type="entry name" value="Exo70_C"/>
</dbReference>
<reference evidence="5 6" key="1">
    <citation type="submission" date="2018-04" db="EMBL/GenBank/DDBJ databases">
        <title>WGS assembly of Panicum hallii var. hallii HAL2.</title>
        <authorList>
            <person name="Lovell J."/>
            <person name="Jenkins J."/>
            <person name="Lowry D."/>
            <person name="Mamidi S."/>
            <person name="Sreedasyam A."/>
            <person name="Weng X."/>
            <person name="Barry K."/>
            <person name="Bonette J."/>
            <person name="Campitelli B."/>
            <person name="Daum C."/>
            <person name="Gordon S."/>
            <person name="Gould B."/>
            <person name="Lipzen A."/>
            <person name="MacQueen A."/>
            <person name="Palacio-Mejia J."/>
            <person name="Plott C."/>
            <person name="Shakirov E."/>
            <person name="Shu S."/>
            <person name="Yoshinaga Y."/>
            <person name="Zane M."/>
            <person name="Rokhsar D."/>
            <person name="Grimwood J."/>
            <person name="Schmutz J."/>
            <person name="Juenger T."/>
        </authorList>
    </citation>
    <scope>NUCLEOTIDE SEQUENCE [LARGE SCALE GENOMIC DNA]</scope>
    <source>
        <strain evidence="6">cv. HAL2</strain>
    </source>
</reference>
<dbReference type="InterPro" id="IPR016159">
    <property type="entry name" value="Cullin_repeat-like_dom_sf"/>
</dbReference>
<keyword evidence="6" id="KW-1185">Reference proteome</keyword>
<dbReference type="Pfam" id="PF03081">
    <property type="entry name" value="Exo70_C"/>
    <property type="match status" value="1"/>
</dbReference>